<dbReference type="Proteomes" id="UP000640583">
    <property type="component" value="Unassembled WGS sequence"/>
</dbReference>
<dbReference type="InterPro" id="IPR038601">
    <property type="entry name" value="MttB-like_sf"/>
</dbReference>
<comment type="caution">
    <text evidence="6">The sequence shown here is derived from an EMBL/GenBank/DDBJ whole genome shotgun (WGS) entry which is preliminary data.</text>
</comment>
<keyword evidence="3 4" id="KW-0808">Transferase</keyword>
<dbReference type="PIRSF" id="PIRSF037567">
    <property type="entry name" value="MTTB_MeTrfase"/>
    <property type="match status" value="1"/>
</dbReference>
<dbReference type="InterPro" id="IPR010426">
    <property type="entry name" value="MTTB_MeTrfase"/>
</dbReference>
<dbReference type="GO" id="GO:0008168">
    <property type="term" value="F:methyltransferase activity"/>
    <property type="evidence" value="ECO:0007669"/>
    <property type="project" value="UniProtKB-KW"/>
</dbReference>
<dbReference type="EC" id="2.1.1.-" evidence="4"/>
<proteinExistence type="inferred from homology"/>
<comment type="similarity">
    <text evidence="1 4">Belongs to the trimethylamine methyltransferase family.</text>
</comment>
<gene>
    <name evidence="6" type="ORF">H1D41_09280</name>
</gene>
<name>A0A8J7LL18_9RHOB</name>
<evidence type="ECO:0000256" key="2">
    <source>
        <dbReference type="ARBA" id="ARBA00022603"/>
    </source>
</evidence>
<feature type="region of interest" description="Disordered" evidence="5">
    <location>
        <begin position="1"/>
        <end position="34"/>
    </location>
</feature>
<keyword evidence="2 6" id="KW-0489">Methyltransferase</keyword>
<dbReference type="EMBL" id="JADCKQ010000006">
    <property type="protein sequence ID" value="MBI1493824.1"/>
    <property type="molecule type" value="Genomic_DNA"/>
</dbReference>
<dbReference type="Pfam" id="PF06253">
    <property type="entry name" value="MTTB"/>
    <property type="match status" value="1"/>
</dbReference>
<sequence length="516" mass="55525">MSASTSRRRGRGKRIETAENPETEKPPVWPGVSGGRMQPLTPHEIEQVNEAVLSLLETLGLSQATPSMIEKVTAEGGTYTDDKRLLFPRELVLKTIAEARRDIVLYGQEEGREIDLSGARVHMSSGGGAPGVFDLETGGYRDGNVQDLYDAARLCDAMENIHHFSRSIIAREITDNLDLDLNTAYACLSGTSKHVSISVTEPEFVEHIAQLCYDIAGSEEAFRARPFLTVMVCHVVPPMRFAEEAVDTLELAIKAGFPVQLISAGQAGATSPATIAGSLTQAVAETLAGLVFARLVDPNVAAIFGPKPLVADLRTGSMCGGGGEQAILMGAAAQMGRYYNLPTTSIAGITDAKTHDAQYGAEKCLAVSMAAHAGSNLVTQACGMQSSLLGVSHAAYVIDNDMLGNILRTIRGVEVTAENIGAEVIAEVCKGEGHYLGHMHTFSRMKSDYFYPHLGDRRTPADWESDGSKAIGDTAKEKTRELLNSHFPGHISDETDRRIREKFNIHLTRQGMGRGA</sequence>
<organism evidence="6 7">
    <name type="scientific">Halocynthiibacter styelae</name>
    <dbReference type="NCBI Taxonomy" id="2761955"/>
    <lineage>
        <taxon>Bacteria</taxon>
        <taxon>Pseudomonadati</taxon>
        <taxon>Pseudomonadota</taxon>
        <taxon>Alphaproteobacteria</taxon>
        <taxon>Rhodobacterales</taxon>
        <taxon>Paracoccaceae</taxon>
        <taxon>Halocynthiibacter</taxon>
    </lineage>
</organism>
<dbReference type="Gene3D" id="3.20.20.480">
    <property type="entry name" value="Trimethylamine methyltransferase-like"/>
    <property type="match status" value="1"/>
</dbReference>
<evidence type="ECO:0000313" key="6">
    <source>
        <dbReference type="EMBL" id="MBI1493824.1"/>
    </source>
</evidence>
<evidence type="ECO:0000256" key="3">
    <source>
        <dbReference type="ARBA" id="ARBA00022679"/>
    </source>
</evidence>
<evidence type="ECO:0000256" key="1">
    <source>
        <dbReference type="ARBA" id="ARBA00007137"/>
    </source>
</evidence>
<dbReference type="AlphaFoldDB" id="A0A8J7LL18"/>
<protein>
    <recommendedName>
        <fullName evidence="4">Methyltransferase</fullName>
        <ecNumber evidence="4">2.1.1.-</ecNumber>
    </recommendedName>
</protein>
<dbReference type="GO" id="GO:0015948">
    <property type="term" value="P:methanogenesis"/>
    <property type="evidence" value="ECO:0007669"/>
    <property type="project" value="UniProtKB-UniRule"/>
</dbReference>
<reference evidence="6" key="1">
    <citation type="submission" date="2020-10" db="EMBL/GenBank/DDBJ databases">
        <title>Paenihalocynthiibacter styelae gen. nov., sp. nov., isolated from stalked sea squirt Styela clava.</title>
        <authorList>
            <person name="Kim Y.-O."/>
            <person name="Yoon J.-H."/>
        </authorList>
    </citation>
    <scope>NUCLEOTIDE SEQUENCE</scope>
    <source>
        <strain evidence="6">MYP1-1</strain>
    </source>
</reference>
<evidence type="ECO:0000256" key="5">
    <source>
        <dbReference type="SAM" id="MobiDB-lite"/>
    </source>
</evidence>
<dbReference type="RefSeq" id="WP_228848640.1">
    <property type="nucleotide sequence ID" value="NZ_JADCKQ010000006.1"/>
</dbReference>
<accession>A0A8J7LL18</accession>
<evidence type="ECO:0000313" key="7">
    <source>
        <dbReference type="Proteomes" id="UP000640583"/>
    </source>
</evidence>
<feature type="compositionally biased region" description="Basic residues" evidence="5">
    <location>
        <begin position="1"/>
        <end position="12"/>
    </location>
</feature>
<feature type="compositionally biased region" description="Basic and acidic residues" evidence="5">
    <location>
        <begin position="13"/>
        <end position="25"/>
    </location>
</feature>
<dbReference type="GO" id="GO:0032259">
    <property type="term" value="P:methylation"/>
    <property type="evidence" value="ECO:0007669"/>
    <property type="project" value="UniProtKB-KW"/>
</dbReference>
<evidence type="ECO:0000256" key="4">
    <source>
        <dbReference type="PIRNR" id="PIRNR037567"/>
    </source>
</evidence>
<keyword evidence="7" id="KW-1185">Reference proteome</keyword>